<name>A0AC60PD67_IXOPE</name>
<reference evidence="1 2" key="1">
    <citation type="journal article" date="2020" name="Cell">
        <title>Large-Scale Comparative Analyses of Tick Genomes Elucidate Their Genetic Diversity and Vector Capacities.</title>
        <authorList>
            <consortium name="Tick Genome and Microbiome Consortium (TIGMIC)"/>
            <person name="Jia N."/>
            <person name="Wang J."/>
            <person name="Shi W."/>
            <person name="Du L."/>
            <person name="Sun Y."/>
            <person name="Zhan W."/>
            <person name="Jiang J.F."/>
            <person name="Wang Q."/>
            <person name="Zhang B."/>
            <person name="Ji P."/>
            <person name="Bell-Sakyi L."/>
            <person name="Cui X.M."/>
            <person name="Yuan T.T."/>
            <person name="Jiang B.G."/>
            <person name="Yang W.F."/>
            <person name="Lam T.T."/>
            <person name="Chang Q.C."/>
            <person name="Ding S.J."/>
            <person name="Wang X.J."/>
            <person name="Zhu J.G."/>
            <person name="Ruan X.D."/>
            <person name="Zhao L."/>
            <person name="Wei J.T."/>
            <person name="Ye R.Z."/>
            <person name="Que T.C."/>
            <person name="Du C.H."/>
            <person name="Zhou Y.H."/>
            <person name="Cheng J.X."/>
            <person name="Dai P.F."/>
            <person name="Guo W.B."/>
            <person name="Han X.H."/>
            <person name="Huang E.J."/>
            <person name="Li L.F."/>
            <person name="Wei W."/>
            <person name="Gao Y.C."/>
            <person name="Liu J.Z."/>
            <person name="Shao H.Z."/>
            <person name="Wang X."/>
            <person name="Wang C.C."/>
            <person name="Yang T.C."/>
            <person name="Huo Q.B."/>
            <person name="Li W."/>
            <person name="Chen H.Y."/>
            <person name="Chen S.E."/>
            <person name="Zhou L.G."/>
            <person name="Ni X.B."/>
            <person name="Tian J.H."/>
            <person name="Sheng Y."/>
            <person name="Liu T."/>
            <person name="Pan Y.S."/>
            <person name="Xia L.Y."/>
            <person name="Li J."/>
            <person name="Zhao F."/>
            <person name="Cao W.C."/>
        </authorList>
    </citation>
    <scope>NUCLEOTIDE SEQUENCE [LARGE SCALE GENOMIC DNA]</scope>
    <source>
        <strain evidence="1">Iper-2018</strain>
    </source>
</reference>
<dbReference type="EMBL" id="JABSTQ010010798">
    <property type="protein sequence ID" value="KAG0417811.1"/>
    <property type="molecule type" value="Genomic_DNA"/>
</dbReference>
<accession>A0AC60PD67</accession>
<comment type="caution">
    <text evidence="1">The sequence shown here is derived from an EMBL/GenBank/DDBJ whole genome shotgun (WGS) entry which is preliminary data.</text>
</comment>
<protein>
    <submittedName>
        <fullName evidence="1">Uncharacterized protein</fullName>
    </submittedName>
</protein>
<sequence length="194" mass="22058">FSFPIVWTSVAIGIMATIYTALGGLRAVVWTDCVQALVVLMAPITVVGKVIYDSYNTEVRLRPFKEMNIKDYIWDSNFNFRDDENVWAYLIGLTASALYREGLDQMVVQRYLAARSLKEAQRTAFTGAFLNIAYILFMCLMSMSLIYWFRDCDPLLSGSITNIDQILPFYVQKYLRNVPSFTAFFLAGIVSASL</sequence>
<feature type="non-terminal residue" evidence="1">
    <location>
        <position position="1"/>
    </location>
</feature>
<gene>
    <name evidence="1" type="ORF">HPB47_005340</name>
</gene>
<evidence type="ECO:0000313" key="2">
    <source>
        <dbReference type="Proteomes" id="UP000805193"/>
    </source>
</evidence>
<feature type="non-terminal residue" evidence="1">
    <location>
        <position position="194"/>
    </location>
</feature>
<dbReference type="Proteomes" id="UP000805193">
    <property type="component" value="Unassembled WGS sequence"/>
</dbReference>
<evidence type="ECO:0000313" key="1">
    <source>
        <dbReference type="EMBL" id="KAG0417811.1"/>
    </source>
</evidence>
<organism evidence="1 2">
    <name type="scientific">Ixodes persulcatus</name>
    <name type="common">Taiga tick</name>
    <dbReference type="NCBI Taxonomy" id="34615"/>
    <lineage>
        <taxon>Eukaryota</taxon>
        <taxon>Metazoa</taxon>
        <taxon>Ecdysozoa</taxon>
        <taxon>Arthropoda</taxon>
        <taxon>Chelicerata</taxon>
        <taxon>Arachnida</taxon>
        <taxon>Acari</taxon>
        <taxon>Parasitiformes</taxon>
        <taxon>Ixodida</taxon>
        <taxon>Ixodoidea</taxon>
        <taxon>Ixodidae</taxon>
        <taxon>Ixodinae</taxon>
        <taxon>Ixodes</taxon>
    </lineage>
</organism>
<keyword evidence="2" id="KW-1185">Reference proteome</keyword>
<proteinExistence type="predicted"/>